<feature type="chain" id="PRO_5016181379" evidence="1">
    <location>
        <begin position="22"/>
        <end position="103"/>
    </location>
</feature>
<name>A0A2W2B0Y4_9HYPH</name>
<reference evidence="3" key="1">
    <citation type="submission" date="2018-06" db="EMBL/GenBank/DDBJ databases">
        <title>Aestuariibacter litoralis strain KCTC 52945T.</title>
        <authorList>
            <person name="Li X."/>
            <person name="Salam N."/>
            <person name="Li J.-L."/>
            <person name="Chen Y.-M."/>
            <person name="Yang Z.-W."/>
            <person name="Zhang L.-Y."/>
            <person name="Han M.-X."/>
            <person name="Xiao M."/>
            <person name="Li W.-J."/>
        </authorList>
    </citation>
    <scope>NUCLEOTIDE SEQUENCE [LARGE SCALE GENOMIC DNA]</scope>
    <source>
        <strain evidence="3">KCTC 52945</strain>
    </source>
</reference>
<keyword evidence="1" id="KW-0732">Signal</keyword>
<dbReference type="AlphaFoldDB" id="A0A2W2B0Y4"/>
<protein>
    <submittedName>
        <fullName evidence="2">Uncharacterized protein</fullName>
    </submittedName>
</protein>
<organism evidence="2 3">
    <name type="scientific">Aestuariivirga litoralis</name>
    <dbReference type="NCBI Taxonomy" id="2650924"/>
    <lineage>
        <taxon>Bacteria</taxon>
        <taxon>Pseudomonadati</taxon>
        <taxon>Pseudomonadota</taxon>
        <taxon>Alphaproteobacteria</taxon>
        <taxon>Hyphomicrobiales</taxon>
        <taxon>Aestuariivirgaceae</taxon>
        <taxon>Aestuariivirga</taxon>
    </lineage>
</organism>
<keyword evidence="3" id="KW-1185">Reference proteome</keyword>
<dbReference type="EMBL" id="QKVK01000001">
    <property type="protein sequence ID" value="PZF78580.1"/>
    <property type="molecule type" value="Genomic_DNA"/>
</dbReference>
<feature type="signal peptide" evidence="1">
    <location>
        <begin position="1"/>
        <end position="21"/>
    </location>
</feature>
<dbReference type="RefSeq" id="WP_111195908.1">
    <property type="nucleotide sequence ID" value="NZ_QKVK01000001.1"/>
</dbReference>
<evidence type="ECO:0000256" key="1">
    <source>
        <dbReference type="SAM" id="SignalP"/>
    </source>
</evidence>
<sequence length="103" mass="10190">MKTITLVIASVSATLLLSAVAAMSDTAPAVRLAAGNCPATLAGKGQAPALLTVGTNARPVNRFRYNYADVTNAGKTFASAQATLPAPAAGCAGDGKTIASIID</sequence>
<evidence type="ECO:0000313" key="2">
    <source>
        <dbReference type="EMBL" id="PZF78580.1"/>
    </source>
</evidence>
<dbReference type="Proteomes" id="UP000248795">
    <property type="component" value="Unassembled WGS sequence"/>
</dbReference>
<accession>A0A2W2B0Y4</accession>
<comment type="caution">
    <text evidence="2">The sequence shown here is derived from an EMBL/GenBank/DDBJ whole genome shotgun (WGS) entry which is preliminary data.</text>
</comment>
<proteinExistence type="predicted"/>
<gene>
    <name evidence="2" type="ORF">DK847_01870</name>
</gene>
<evidence type="ECO:0000313" key="3">
    <source>
        <dbReference type="Proteomes" id="UP000248795"/>
    </source>
</evidence>